<dbReference type="Gene3D" id="3.40.50.1000">
    <property type="entry name" value="HAD superfamily/HAD-like"/>
    <property type="match status" value="1"/>
</dbReference>
<dbReference type="RefSeq" id="XP_005767099.1">
    <property type="nucleotide sequence ID" value="XM_005767042.1"/>
</dbReference>
<dbReference type="KEGG" id="ehx:EMIHUDRAFT_197163"/>
<organism evidence="2 3">
    <name type="scientific">Emiliania huxleyi (strain CCMP1516)</name>
    <dbReference type="NCBI Taxonomy" id="280463"/>
    <lineage>
        <taxon>Eukaryota</taxon>
        <taxon>Haptista</taxon>
        <taxon>Haptophyta</taxon>
        <taxon>Prymnesiophyceae</taxon>
        <taxon>Isochrysidales</taxon>
        <taxon>Noelaerhabdaceae</taxon>
        <taxon>Emiliania</taxon>
    </lineage>
</organism>
<evidence type="ECO:0000256" key="1">
    <source>
        <dbReference type="SAM" id="MobiDB-lite"/>
    </source>
</evidence>
<reference evidence="2" key="2">
    <citation type="submission" date="2024-10" db="UniProtKB">
        <authorList>
            <consortium name="EnsemblProtists"/>
        </authorList>
    </citation>
    <scope>IDENTIFICATION</scope>
</reference>
<dbReference type="PANTHER" id="PTHR35134:SF2">
    <property type="entry name" value="NUCLEOTIDASE YQFW-RELATED"/>
    <property type="match status" value="1"/>
</dbReference>
<dbReference type="PaxDb" id="2903-EOD14670"/>
<keyword evidence="3" id="KW-1185">Reference proteome</keyword>
<dbReference type="Proteomes" id="UP000013827">
    <property type="component" value="Unassembled WGS sequence"/>
</dbReference>
<evidence type="ECO:0000313" key="2">
    <source>
        <dbReference type="EnsemblProtists" id="EOD14670"/>
    </source>
</evidence>
<dbReference type="EnsemblProtists" id="EOD14670">
    <property type="protein sequence ID" value="EOD14670"/>
    <property type="gene ID" value="EMIHUDRAFT_197163"/>
</dbReference>
<dbReference type="PANTHER" id="PTHR35134">
    <property type="entry name" value="NUCLEOTIDASE YQFW-RELATED"/>
    <property type="match status" value="1"/>
</dbReference>
<dbReference type="HOGENOM" id="CLU_515304_0_0_1"/>
<protein>
    <recommendedName>
        <fullName evidence="4">FCP1 homology domain-containing protein</fullName>
    </recommendedName>
</protein>
<dbReference type="InterPro" id="IPR052419">
    <property type="entry name" value="5_3-deoxyribonucleotidase-like"/>
</dbReference>
<evidence type="ECO:0008006" key="4">
    <source>
        <dbReference type="Google" id="ProtNLM"/>
    </source>
</evidence>
<proteinExistence type="predicted"/>
<dbReference type="AlphaFoldDB" id="A0A0D3ITT5"/>
<accession>A0A0D3ITT5</accession>
<dbReference type="InterPro" id="IPR023214">
    <property type="entry name" value="HAD_sf"/>
</dbReference>
<reference evidence="3" key="1">
    <citation type="journal article" date="2013" name="Nature">
        <title>Pan genome of the phytoplankton Emiliania underpins its global distribution.</title>
        <authorList>
            <person name="Read B.A."/>
            <person name="Kegel J."/>
            <person name="Klute M.J."/>
            <person name="Kuo A."/>
            <person name="Lefebvre S.C."/>
            <person name="Maumus F."/>
            <person name="Mayer C."/>
            <person name="Miller J."/>
            <person name="Monier A."/>
            <person name="Salamov A."/>
            <person name="Young J."/>
            <person name="Aguilar M."/>
            <person name="Claverie J.M."/>
            <person name="Frickenhaus S."/>
            <person name="Gonzalez K."/>
            <person name="Herman E.K."/>
            <person name="Lin Y.C."/>
            <person name="Napier J."/>
            <person name="Ogata H."/>
            <person name="Sarno A.F."/>
            <person name="Shmutz J."/>
            <person name="Schroeder D."/>
            <person name="de Vargas C."/>
            <person name="Verret F."/>
            <person name="von Dassow P."/>
            <person name="Valentin K."/>
            <person name="Van de Peer Y."/>
            <person name="Wheeler G."/>
            <person name="Dacks J.B."/>
            <person name="Delwiche C.F."/>
            <person name="Dyhrman S.T."/>
            <person name="Glockner G."/>
            <person name="John U."/>
            <person name="Richards T."/>
            <person name="Worden A.Z."/>
            <person name="Zhang X."/>
            <person name="Grigoriev I.V."/>
            <person name="Allen A.E."/>
            <person name="Bidle K."/>
            <person name="Borodovsky M."/>
            <person name="Bowler C."/>
            <person name="Brownlee C."/>
            <person name="Cock J.M."/>
            <person name="Elias M."/>
            <person name="Gladyshev V.N."/>
            <person name="Groth M."/>
            <person name="Guda C."/>
            <person name="Hadaegh A."/>
            <person name="Iglesias-Rodriguez M.D."/>
            <person name="Jenkins J."/>
            <person name="Jones B.M."/>
            <person name="Lawson T."/>
            <person name="Leese F."/>
            <person name="Lindquist E."/>
            <person name="Lobanov A."/>
            <person name="Lomsadze A."/>
            <person name="Malik S.B."/>
            <person name="Marsh M.E."/>
            <person name="Mackinder L."/>
            <person name="Mock T."/>
            <person name="Mueller-Roeber B."/>
            <person name="Pagarete A."/>
            <person name="Parker M."/>
            <person name="Probert I."/>
            <person name="Quesneville H."/>
            <person name="Raines C."/>
            <person name="Rensing S.A."/>
            <person name="Riano-Pachon D.M."/>
            <person name="Richier S."/>
            <person name="Rokitta S."/>
            <person name="Shiraiwa Y."/>
            <person name="Soanes D.M."/>
            <person name="van der Giezen M."/>
            <person name="Wahlund T.M."/>
            <person name="Williams B."/>
            <person name="Wilson W."/>
            <person name="Wolfe G."/>
            <person name="Wurch L.L."/>
        </authorList>
    </citation>
    <scope>NUCLEOTIDE SEQUENCE</scope>
</reference>
<dbReference type="InterPro" id="IPR036412">
    <property type="entry name" value="HAD-like_sf"/>
</dbReference>
<name>A0A0D3ITT5_EMIH1</name>
<dbReference type="GeneID" id="17260739"/>
<sequence length="529" mass="57727">MAVASTPLVAAPSCPAWAKHRRGRQPQFDGKPCEPAEEEDMWLCLADGRARSTADLKRLATAARVRAKRAGDAAAANTRDRQARDQRRRQREQHDRRAAPAVAKTVRPQRGQCGCPAHAVCGMCVDQGKLAAAEQAAIDLETRFHASTNVVMDLERPEDETAALLQRCVHVSDETKRRLLGEWSDERMAHALPLHACASCGVRDPSLTYTRVDVSALPRTVSVRVAGGEDETRHVFELSPEQCAKYRGLQNKKVRCKAILLNQKIKRNSRGSARVHGLPTARPLIVIMLATILREIDAGIAIFIAVATAILLKECAEAVAGSAGAGDRGSLGIAALLLVCCGYLPAFCKFSNAVHGTSVEAADFHSYMFWEVAGCRLASREAALDRVYEFHASDFFARIEPLPGAAAALRLLRAKFELHVVTSRQSDIEPQTRAFLARHFEGLFTAAHFGNHFGREGAKTSKPEMCKRIGAVALVDDSLTYARQCAAAGIPTLLFGAYPWNATDEALDLSIRRVARWQDVLAELLVKGL</sequence>
<dbReference type="SUPFAM" id="SSF56784">
    <property type="entry name" value="HAD-like"/>
    <property type="match status" value="1"/>
</dbReference>
<dbReference type="eggNOG" id="ENOG502QUSF">
    <property type="taxonomic scope" value="Eukaryota"/>
</dbReference>
<evidence type="ECO:0000313" key="3">
    <source>
        <dbReference type="Proteomes" id="UP000013827"/>
    </source>
</evidence>
<feature type="region of interest" description="Disordered" evidence="1">
    <location>
        <begin position="67"/>
        <end position="110"/>
    </location>
</feature>